<feature type="transmembrane region" description="Helical" evidence="2">
    <location>
        <begin position="75"/>
        <end position="96"/>
    </location>
</feature>
<feature type="transmembrane region" description="Helical" evidence="2">
    <location>
        <begin position="133"/>
        <end position="158"/>
    </location>
</feature>
<keyword evidence="4" id="KW-0813">Transport</keyword>
<keyword evidence="2" id="KW-1133">Transmembrane helix</keyword>
<dbReference type="GO" id="GO:0034220">
    <property type="term" value="P:monoatomic ion transmembrane transport"/>
    <property type="evidence" value="ECO:0007669"/>
    <property type="project" value="UniProtKB-KW"/>
</dbReference>
<feature type="region of interest" description="Disordered" evidence="1">
    <location>
        <begin position="1"/>
        <end position="20"/>
    </location>
</feature>
<keyword evidence="4" id="KW-0407">Ion channel</keyword>
<dbReference type="Pfam" id="PF07885">
    <property type="entry name" value="Ion_trans_2"/>
    <property type="match status" value="1"/>
</dbReference>
<dbReference type="SUPFAM" id="SSF81324">
    <property type="entry name" value="Voltage-gated potassium channels"/>
    <property type="match status" value="1"/>
</dbReference>
<feature type="transmembrane region" description="Helical" evidence="2">
    <location>
        <begin position="173"/>
        <end position="190"/>
    </location>
</feature>
<proteinExistence type="predicted"/>
<keyword evidence="2" id="KW-0812">Transmembrane</keyword>
<keyword evidence="2" id="KW-0472">Membrane</keyword>
<feature type="domain" description="Potassium channel" evidence="3">
    <location>
        <begin position="152"/>
        <end position="225"/>
    </location>
</feature>
<feature type="transmembrane region" description="Helical" evidence="2">
    <location>
        <begin position="202"/>
        <end position="226"/>
    </location>
</feature>
<protein>
    <submittedName>
        <fullName evidence="4">Voltage-gated potassium channel</fullName>
    </submittedName>
</protein>
<accession>A0A517NA29</accession>
<keyword evidence="4" id="KW-0406">Ion transport</keyword>
<reference evidence="4 5" key="1">
    <citation type="submission" date="2019-02" db="EMBL/GenBank/DDBJ databases">
        <title>Deep-cultivation of Planctomycetes and their phenomic and genomic characterization uncovers novel biology.</title>
        <authorList>
            <person name="Wiegand S."/>
            <person name="Jogler M."/>
            <person name="Boedeker C."/>
            <person name="Pinto D."/>
            <person name="Vollmers J."/>
            <person name="Rivas-Marin E."/>
            <person name="Kohn T."/>
            <person name="Peeters S.H."/>
            <person name="Heuer A."/>
            <person name="Rast P."/>
            <person name="Oberbeckmann S."/>
            <person name="Bunk B."/>
            <person name="Jeske O."/>
            <person name="Meyerdierks A."/>
            <person name="Storesund J.E."/>
            <person name="Kallscheuer N."/>
            <person name="Luecker S."/>
            <person name="Lage O.M."/>
            <person name="Pohl T."/>
            <person name="Merkel B.J."/>
            <person name="Hornburger P."/>
            <person name="Mueller R.-W."/>
            <person name="Bruemmer F."/>
            <person name="Labrenz M."/>
            <person name="Spormann A.M."/>
            <person name="Op den Camp H."/>
            <person name="Overmann J."/>
            <person name="Amann R."/>
            <person name="Jetten M.S.M."/>
            <person name="Mascher T."/>
            <person name="Medema M.H."/>
            <person name="Devos D.P."/>
            <person name="Kaster A.-K."/>
            <person name="Ovreas L."/>
            <person name="Rohde M."/>
            <person name="Galperin M.Y."/>
            <person name="Jogler C."/>
        </authorList>
    </citation>
    <scope>NUCLEOTIDE SEQUENCE [LARGE SCALE GENOMIC DNA]</scope>
    <source>
        <strain evidence="4 5">K22_7</strain>
    </source>
</reference>
<feature type="transmembrane region" description="Helical" evidence="2">
    <location>
        <begin position="52"/>
        <end position="68"/>
    </location>
</feature>
<feature type="transmembrane region" description="Helical" evidence="2">
    <location>
        <begin position="102"/>
        <end position="121"/>
    </location>
</feature>
<evidence type="ECO:0000256" key="1">
    <source>
        <dbReference type="SAM" id="MobiDB-lite"/>
    </source>
</evidence>
<dbReference type="InterPro" id="IPR013099">
    <property type="entry name" value="K_chnl_dom"/>
</dbReference>
<dbReference type="Gene3D" id="1.10.287.70">
    <property type="match status" value="1"/>
</dbReference>
<gene>
    <name evidence="4" type="ORF">K227x_23850</name>
</gene>
<sequence>MSKSNRSRIDPDESQADADANSGGVKQVWLFVCLSGIFLVYPHLSLAGIDQVMLNIFFSGSILLSLLMKNSLSRLVRLAYLAIGSAAIVSTWLALAGLSVDLAMSVLYSLFFGSSVLLHFHRLLTEKEVDADTLLGAASSYILLGLFFAAVFAVVVIADPDAFSLQQSDANPVYRLIYFSFTTLTTVGYGDITPRSEVAQMLAVYESIIGQLYLAGVVGVLVGTLVSNKQSKNSGH</sequence>
<keyword evidence="5" id="KW-1185">Reference proteome</keyword>
<organism evidence="4 5">
    <name type="scientific">Rubripirellula lacrimiformis</name>
    <dbReference type="NCBI Taxonomy" id="1930273"/>
    <lineage>
        <taxon>Bacteria</taxon>
        <taxon>Pseudomonadati</taxon>
        <taxon>Planctomycetota</taxon>
        <taxon>Planctomycetia</taxon>
        <taxon>Pirellulales</taxon>
        <taxon>Pirellulaceae</taxon>
        <taxon>Rubripirellula</taxon>
    </lineage>
</organism>
<dbReference type="Proteomes" id="UP000318538">
    <property type="component" value="Chromosome"/>
</dbReference>
<evidence type="ECO:0000313" key="4">
    <source>
        <dbReference type="EMBL" id="QDT03999.1"/>
    </source>
</evidence>
<evidence type="ECO:0000259" key="3">
    <source>
        <dbReference type="Pfam" id="PF07885"/>
    </source>
</evidence>
<dbReference type="EMBL" id="CP036525">
    <property type="protein sequence ID" value="QDT03999.1"/>
    <property type="molecule type" value="Genomic_DNA"/>
</dbReference>
<dbReference type="RefSeq" id="WP_145169548.1">
    <property type="nucleotide sequence ID" value="NZ_CP036525.1"/>
</dbReference>
<dbReference type="KEGG" id="rlc:K227x_23850"/>
<dbReference type="OrthoDB" id="9813518at2"/>
<dbReference type="AlphaFoldDB" id="A0A517NA29"/>
<evidence type="ECO:0000313" key="5">
    <source>
        <dbReference type="Proteomes" id="UP000318538"/>
    </source>
</evidence>
<evidence type="ECO:0000256" key="2">
    <source>
        <dbReference type="SAM" id="Phobius"/>
    </source>
</evidence>
<feature type="transmembrane region" description="Helical" evidence="2">
    <location>
        <begin position="28"/>
        <end position="46"/>
    </location>
</feature>
<name>A0A517NA29_9BACT</name>